<evidence type="ECO:0000313" key="9">
    <source>
        <dbReference type="Proteomes" id="UP001597109"/>
    </source>
</evidence>
<keyword evidence="9" id="KW-1185">Reference proteome</keyword>
<dbReference type="Pfam" id="PF00589">
    <property type="entry name" value="Phage_integrase"/>
    <property type="match status" value="1"/>
</dbReference>
<accession>A0ABW3L890</accession>
<evidence type="ECO:0000256" key="2">
    <source>
        <dbReference type="ARBA" id="ARBA00022908"/>
    </source>
</evidence>
<gene>
    <name evidence="8" type="ORF">ACFQ1X_05105</name>
</gene>
<reference evidence="9" key="1">
    <citation type="journal article" date="2019" name="Int. J. Syst. Evol. Microbiol.">
        <title>The Global Catalogue of Microorganisms (GCM) 10K type strain sequencing project: providing services to taxonomists for standard genome sequencing and annotation.</title>
        <authorList>
            <consortium name="The Broad Institute Genomics Platform"/>
            <consortium name="The Broad Institute Genome Sequencing Center for Infectious Disease"/>
            <person name="Wu L."/>
            <person name="Ma J."/>
        </authorList>
    </citation>
    <scope>NUCLEOTIDE SEQUENCE [LARGE SCALE GENOMIC DNA]</scope>
    <source>
        <strain evidence="9">CCUG 56756</strain>
    </source>
</reference>
<dbReference type="SUPFAM" id="SSF56349">
    <property type="entry name" value="DNA breaking-rejoining enzymes"/>
    <property type="match status" value="1"/>
</dbReference>
<evidence type="ECO:0000259" key="7">
    <source>
        <dbReference type="PROSITE" id="PS51900"/>
    </source>
</evidence>
<dbReference type="InterPro" id="IPR013762">
    <property type="entry name" value="Integrase-like_cat_sf"/>
</dbReference>
<dbReference type="InterPro" id="IPR004107">
    <property type="entry name" value="Integrase_SAM-like_N"/>
</dbReference>
<protein>
    <submittedName>
        <fullName evidence="8">Tyrosine-type recombinase/integrase</fullName>
    </submittedName>
</protein>
<sequence>MELVLYENQKKIYYVFLDKKLKVVQLPTKFLLSINNRSLRYSEASIKHYAKVLKYFVNYLEKHFKESVDVLLAVIDGITISEYLKLLKDKGLSESTIRNREAIIKELMTWLTTEEAGCVRKNNGYANHRYKSPTPSRKIPKYLTIEEIVEFINLLHDESQRCLIHFLFDSGIRISEVSRLKMSDLPKLKDFSEDTMYFDIDIHGSKGRGGMIKERKTFISKAMVMRINRLHKQHPLYRKSSRKYGADMPCFLNIKGVPLTENAIKNLLYKTAQRGGLETKKYSAHKFRHSFAVSVLMSEFDTDFINKLVIVRDALGHNDIKTTEIYAHIPPAAIKNLQAKNKDHNILYRFEESQYIYERTYLPMKNHREKRGRS</sequence>
<dbReference type="RefSeq" id="WP_144836818.1">
    <property type="nucleotide sequence ID" value="NZ_JBHTKI010000008.1"/>
</dbReference>
<evidence type="ECO:0000256" key="4">
    <source>
        <dbReference type="ARBA" id="ARBA00023172"/>
    </source>
</evidence>
<dbReference type="PROSITE" id="PS51900">
    <property type="entry name" value="CB"/>
    <property type="match status" value="1"/>
</dbReference>
<comment type="similarity">
    <text evidence="1">Belongs to the 'phage' integrase family.</text>
</comment>
<dbReference type="PANTHER" id="PTHR30349:SF41">
    <property type="entry name" value="INTEGRASE_RECOMBINASE PROTEIN MJ0367-RELATED"/>
    <property type="match status" value="1"/>
</dbReference>
<dbReference type="PROSITE" id="PS51898">
    <property type="entry name" value="TYR_RECOMBINASE"/>
    <property type="match status" value="1"/>
</dbReference>
<dbReference type="InterPro" id="IPR050090">
    <property type="entry name" value="Tyrosine_recombinase_XerCD"/>
</dbReference>
<evidence type="ECO:0000256" key="5">
    <source>
        <dbReference type="PROSITE-ProRule" id="PRU01248"/>
    </source>
</evidence>
<dbReference type="Gene3D" id="1.10.150.130">
    <property type="match status" value="1"/>
</dbReference>
<evidence type="ECO:0000256" key="3">
    <source>
        <dbReference type="ARBA" id="ARBA00023125"/>
    </source>
</evidence>
<keyword evidence="2" id="KW-0229">DNA integration</keyword>
<evidence type="ECO:0000256" key="1">
    <source>
        <dbReference type="ARBA" id="ARBA00008857"/>
    </source>
</evidence>
<comment type="caution">
    <text evidence="8">The sequence shown here is derived from an EMBL/GenBank/DDBJ whole genome shotgun (WGS) entry which is preliminary data.</text>
</comment>
<dbReference type="Gene3D" id="1.10.443.10">
    <property type="entry name" value="Intergrase catalytic core"/>
    <property type="match status" value="1"/>
</dbReference>
<keyword evidence="3 5" id="KW-0238">DNA-binding</keyword>
<feature type="domain" description="Tyr recombinase" evidence="6">
    <location>
        <begin position="138"/>
        <end position="339"/>
    </location>
</feature>
<dbReference type="InterPro" id="IPR002104">
    <property type="entry name" value="Integrase_catalytic"/>
</dbReference>
<dbReference type="InterPro" id="IPR011010">
    <property type="entry name" value="DNA_brk_join_enz"/>
</dbReference>
<dbReference type="EMBL" id="JBHTKI010000008">
    <property type="protein sequence ID" value="MFD1030804.1"/>
    <property type="molecule type" value="Genomic_DNA"/>
</dbReference>
<evidence type="ECO:0000313" key="8">
    <source>
        <dbReference type="EMBL" id="MFD1030804.1"/>
    </source>
</evidence>
<dbReference type="Pfam" id="PF02899">
    <property type="entry name" value="Phage_int_SAM_1"/>
    <property type="match status" value="1"/>
</dbReference>
<dbReference type="PANTHER" id="PTHR30349">
    <property type="entry name" value="PHAGE INTEGRASE-RELATED"/>
    <property type="match status" value="1"/>
</dbReference>
<proteinExistence type="inferred from homology"/>
<name>A0ABW3L890_9BACL</name>
<dbReference type="InterPro" id="IPR044068">
    <property type="entry name" value="CB"/>
</dbReference>
<evidence type="ECO:0000259" key="6">
    <source>
        <dbReference type="PROSITE" id="PS51898"/>
    </source>
</evidence>
<feature type="domain" description="Core-binding (CB)" evidence="7">
    <location>
        <begin position="26"/>
        <end position="112"/>
    </location>
</feature>
<organism evidence="8 9">
    <name type="scientific">Metaplanococcus flavidus</name>
    <dbReference type="NCBI Taxonomy" id="569883"/>
    <lineage>
        <taxon>Bacteria</taxon>
        <taxon>Bacillati</taxon>
        <taxon>Bacillota</taxon>
        <taxon>Bacilli</taxon>
        <taxon>Bacillales</taxon>
        <taxon>Caryophanaceae</taxon>
        <taxon>Metaplanococcus</taxon>
    </lineage>
</organism>
<dbReference type="InterPro" id="IPR010998">
    <property type="entry name" value="Integrase_recombinase_N"/>
</dbReference>
<dbReference type="Proteomes" id="UP001597109">
    <property type="component" value="Unassembled WGS sequence"/>
</dbReference>
<keyword evidence="4" id="KW-0233">DNA recombination</keyword>